<evidence type="ECO:0000256" key="2">
    <source>
        <dbReference type="ARBA" id="ARBA00004496"/>
    </source>
</evidence>
<dbReference type="GO" id="GO:0003755">
    <property type="term" value="F:peptidyl-prolyl cis-trans isomerase activity"/>
    <property type="evidence" value="ECO:0007669"/>
    <property type="project" value="UniProtKB-UniRule"/>
</dbReference>
<dbReference type="PANTHER" id="PTHR43246">
    <property type="entry name" value="PEPTIDYL-PROLYL CIS-TRANS ISOMERASE CYP38, CHLOROPLASTIC"/>
    <property type="match status" value="1"/>
</dbReference>
<dbReference type="PROSITE" id="PS50072">
    <property type="entry name" value="CSA_PPIASE_2"/>
    <property type="match status" value="1"/>
</dbReference>
<sequence length="169" mass="18411">MDMPIVELDTSYGVIVLELNAEKAPVTVANFLDYVESGHYNGLVFHRVIDGFMIQGGGMDAEMNEKRTGTPIKNEADNGLKNSVGTIAMARTSDPHSATAQFFINVKDNDFLNYSSPTPQGWGYAVFGRVIDGMDVVNQIKGVPTGRFGYHADVPTEPVVINTAKIIKK</sequence>
<dbReference type="GO" id="GO:0006457">
    <property type="term" value="P:protein folding"/>
    <property type="evidence" value="ECO:0007669"/>
    <property type="project" value="InterPro"/>
</dbReference>
<dbReference type="Proteomes" id="UP000187495">
    <property type="component" value="Unassembled WGS sequence"/>
</dbReference>
<keyword evidence="10" id="KW-1185">Reference proteome</keyword>
<feature type="domain" description="PPIase cyclophilin-type" evidence="8">
    <location>
        <begin position="2"/>
        <end position="166"/>
    </location>
</feature>
<dbReference type="EMBL" id="FTNU01000007">
    <property type="protein sequence ID" value="SIR90690.1"/>
    <property type="molecule type" value="Genomic_DNA"/>
</dbReference>
<evidence type="ECO:0000256" key="7">
    <source>
        <dbReference type="RuleBase" id="RU363019"/>
    </source>
</evidence>
<comment type="catalytic activity">
    <reaction evidence="7">
        <text>[protein]-peptidylproline (omega=180) = [protein]-peptidylproline (omega=0)</text>
        <dbReference type="Rhea" id="RHEA:16237"/>
        <dbReference type="Rhea" id="RHEA-COMP:10747"/>
        <dbReference type="Rhea" id="RHEA-COMP:10748"/>
        <dbReference type="ChEBI" id="CHEBI:83833"/>
        <dbReference type="ChEBI" id="CHEBI:83834"/>
        <dbReference type="EC" id="5.2.1.8"/>
    </reaction>
</comment>
<dbReference type="GO" id="GO:0005737">
    <property type="term" value="C:cytoplasm"/>
    <property type="evidence" value="ECO:0007669"/>
    <property type="project" value="UniProtKB-SubCell"/>
</dbReference>
<dbReference type="InterPro" id="IPR029000">
    <property type="entry name" value="Cyclophilin-like_dom_sf"/>
</dbReference>
<dbReference type="PROSITE" id="PS00170">
    <property type="entry name" value="CSA_PPIASE_1"/>
    <property type="match status" value="1"/>
</dbReference>
<dbReference type="Gene3D" id="2.40.100.10">
    <property type="entry name" value="Cyclophilin-like"/>
    <property type="match status" value="1"/>
</dbReference>
<dbReference type="RefSeq" id="WP_076555200.1">
    <property type="nucleotide sequence ID" value="NZ_FTNU01000007.1"/>
</dbReference>
<keyword evidence="4" id="KW-0963">Cytoplasm</keyword>
<reference evidence="10" key="1">
    <citation type="submission" date="2017-01" db="EMBL/GenBank/DDBJ databases">
        <authorList>
            <person name="Varghese N."/>
            <person name="Submissions S."/>
        </authorList>
    </citation>
    <scope>NUCLEOTIDE SEQUENCE [LARGE SCALE GENOMIC DNA]</scope>
    <source>
        <strain evidence="10">DSM 21768</strain>
    </source>
</reference>
<name>A0A1N7ERK1_9GAMM</name>
<gene>
    <name evidence="9" type="ORF">SAMN02745664_10710</name>
</gene>
<keyword evidence="5 7" id="KW-0697">Rotamase</keyword>
<dbReference type="InterPro" id="IPR002130">
    <property type="entry name" value="Cyclophilin-type_PPIase_dom"/>
</dbReference>
<evidence type="ECO:0000256" key="4">
    <source>
        <dbReference type="ARBA" id="ARBA00022490"/>
    </source>
</evidence>
<dbReference type="InterPro" id="IPR024936">
    <property type="entry name" value="Cyclophilin-type_PPIase"/>
</dbReference>
<proteinExistence type="inferred from homology"/>
<evidence type="ECO:0000256" key="6">
    <source>
        <dbReference type="ARBA" id="ARBA00023235"/>
    </source>
</evidence>
<dbReference type="AlphaFoldDB" id="A0A1N7ERK1"/>
<dbReference type="CDD" id="cd01920">
    <property type="entry name" value="cyclophilin_EcCYP_like"/>
    <property type="match status" value="1"/>
</dbReference>
<evidence type="ECO:0000259" key="8">
    <source>
        <dbReference type="PROSITE" id="PS50072"/>
    </source>
</evidence>
<comment type="function">
    <text evidence="1 7">PPIases accelerate the folding of proteins. It catalyzes the cis-trans isomerization of proline imidic peptide bonds in oligopeptides.</text>
</comment>
<dbReference type="FunFam" id="2.40.100.10:FF:000004">
    <property type="entry name" value="Peptidyl-prolyl cis-trans isomerase"/>
    <property type="match status" value="1"/>
</dbReference>
<dbReference type="PRINTS" id="PR00153">
    <property type="entry name" value="CSAPPISMRASE"/>
</dbReference>
<evidence type="ECO:0000256" key="1">
    <source>
        <dbReference type="ARBA" id="ARBA00002388"/>
    </source>
</evidence>
<dbReference type="STRING" id="34061.B0189_05240"/>
<evidence type="ECO:0000313" key="10">
    <source>
        <dbReference type="Proteomes" id="UP000187495"/>
    </source>
</evidence>
<dbReference type="PIRSF" id="PIRSF001467">
    <property type="entry name" value="Peptidylpro_ismrse"/>
    <property type="match status" value="1"/>
</dbReference>
<evidence type="ECO:0000313" key="9">
    <source>
        <dbReference type="EMBL" id="SIR90690.1"/>
    </source>
</evidence>
<protein>
    <recommendedName>
        <fullName evidence="7">Peptidyl-prolyl cis-trans isomerase</fullName>
        <shortName evidence="7">PPIase</shortName>
        <ecNumber evidence="7">5.2.1.8</ecNumber>
    </recommendedName>
</protein>
<comment type="subcellular location">
    <subcellularLocation>
        <location evidence="2">Cytoplasm</location>
    </subcellularLocation>
</comment>
<dbReference type="SUPFAM" id="SSF50891">
    <property type="entry name" value="Cyclophilin-like"/>
    <property type="match status" value="1"/>
</dbReference>
<evidence type="ECO:0000256" key="3">
    <source>
        <dbReference type="ARBA" id="ARBA00007365"/>
    </source>
</evidence>
<comment type="similarity">
    <text evidence="3 7">Belongs to the cyclophilin-type PPIase family.</text>
</comment>
<organism evidence="9 10">
    <name type="scientific">Moraxella cuniculi DSM 21768</name>
    <dbReference type="NCBI Taxonomy" id="1122245"/>
    <lineage>
        <taxon>Bacteria</taxon>
        <taxon>Pseudomonadati</taxon>
        <taxon>Pseudomonadota</taxon>
        <taxon>Gammaproteobacteria</taxon>
        <taxon>Moraxellales</taxon>
        <taxon>Moraxellaceae</taxon>
        <taxon>Moraxella</taxon>
    </lineage>
</organism>
<accession>A0A1N7ERK1</accession>
<dbReference type="InterPro" id="IPR020892">
    <property type="entry name" value="Cyclophilin-type_PPIase_CS"/>
</dbReference>
<dbReference type="Pfam" id="PF00160">
    <property type="entry name" value="Pro_isomerase"/>
    <property type="match status" value="1"/>
</dbReference>
<dbReference type="EC" id="5.2.1.8" evidence="7"/>
<dbReference type="InterPro" id="IPR044665">
    <property type="entry name" value="E_coli_cyclophilin_A-like"/>
</dbReference>
<evidence type="ECO:0000256" key="5">
    <source>
        <dbReference type="ARBA" id="ARBA00023110"/>
    </source>
</evidence>
<keyword evidence="6 7" id="KW-0413">Isomerase</keyword>